<organism evidence="2 3">
    <name type="scientific">Micromonospora rhizosphaerae</name>
    <dbReference type="NCBI Taxonomy" id="568872"/>
    <lineage>
        <taxon>Bacteria</taxon>
        <taxon>Bacillati</taxon>
        <taxon>Actinomycetota</taxon>
        <taxon>Actinomycetes</taxon>
        <taxon>Micromonosporales</taxon>
        <taxon>Micromonosporaceae</taxon>
        <taxon>Micromonospora</taxon>
    </lineage>
</organism>
<dbReference type="InterPro" id="IPR029021">
    <property type="entry name" value="Prot-tyrosine_phosphatase-like"/>
</dbReference>
<accession>A0A1C6S4H3</accession>
<reference evidence="3" key="1">
    <citation type="submission" date="2016-06" db="EMBL/GenBank/DDBJ databases">
        <authorList>
            <person name="Varghese N."/>
            <person name="Submissions Spin"/>
        </authorList>
    </citation>
    <scope>NUCLEOTIDE SEQUENCE [LARGE SCALE GENOMIC DNA]</scope>
    <source>
        <strain evidence="3">DSM 45431</strain>
    </source>
</reference>
<dbReference type="RefSeq" id="WP_091341273.1">
    <property type="nucleotide sequence ID" value="NZ_FMHV01000002.1"/>
</dbReference>
<feature type="transmembrane region" description="Helical" evidence="1">
    <location>
        <begin position="30"/>
        <end position="50"/>
    </location>
</feature>
<dbReference type="STRING" id="568872.GA0070624_2873"/>
<evidence type="ECO:0000256" key="1">
    <source>
        <dbReference type="SAM" id="Phobius"/>
    </source>
</evidence>
<keyword evidence="1" id="KW-1133">Transmembrane helix</keyword>
<dbReference type="Proteomes" id="UP000199413">
    <property type="component" value="Unassembled WGS sequence"/>
</dbReference>
<protein>
    <recommendedName>
        <fullName evidence="4">Tyrosine phosphatase family protein</fullName>
    </recommendedName>
</protein>
<gene>
    <name evidence="2" type="ORF">GA0070624_2873</name>
</gene>
<evidence type="ECO:0000313" key="2">
    <source>
        <dbReference type="EMBL" id="SCL24184.1"/>
    </source>
</evidence>
<evidence type="ECO:0008006" key="4">
    <source>
        <dbReference type="Google" id="ProtNLM"/>
    </source>
</evidence>
<sequence length="222" mass="23170">MNWPTQLATWFRPPLPAAVGPGHLVRGRALAARLLVLVTFAVLAGGALGLKAAGRGEREPLPPLPGVARVTPHVLRGGQPDDFQLRLLRDSYHVRAIVNLRHASGAESDIAASFGLDFLGLPLAVGEAPTTADLATLASFVRRYENGSAVVLVHDDVGGGRAVTTGLMLLMLRGESLDAVTGTLPAADKRHLSAGQWDALRALNQVLAGPGRATPGTRVGGR</sequence>
<dbReference type="SUPFAM" id="SSF52799">
    <property type="entry name" value="(Phosphotyrosine protein) phosphatases II"/>
    <property type="match status" value="1"/>
</dbReference>
<keyword evidence="1" id="KW-0472">Membrane</keyword>
<dbReference type="Gene3D" id="3.90.190.10">
    <property type="entry name" value="Protein tyrosine phosphatase superfamily"/>
    <property type="match status" value="1"/>
</dbReference>
<keyword evidence="3" id="KW-1185">Reference proteome</keyword>
<evidence type="ECO:0000313" key="3">
    <source>
        <dbReference type="Proteomes" id="UP000199413"/>
    </source>
</evidence>
<dbReference type="EMBL" id="FMHV01000002">
    <property type="protein sequence ID" value="SCL24184.1"/>
    <property type="molecule type" value="Genomic_DNA"/>
</dbReference>
<dbReference type="AlphaFoldDB" id="A0A1C6S4H3"/>
<keyword evidence="1" id="KW-0812">Transmembrane</keyword>
<proteinExistence type="predicted"/>
<name>A0A1C6S4H3_9ACTN</name>